<keyword evidence="3" id="KW-1185">Reference proteome</keyword>
<feature type="chain" id="PRO_5039472249" description="Lipoprotein" evidence="1">
    <location>
        <begin position="21"/>
        <end position="190"/>
    </location>
</feature>
<evidence type="ECO:0000313" key="3">
    <source>
        <dbReference type="Proteomes" id="UP000199361"/>
    </source>
</evidence>
<sequence length="190" mass="19797">MISRSAVTCLVVALAALAPACGLTLESRSPGVVPPGASVQGCWWTWAHSADDSVSPVRDTTGEFCDHDQPEDLWFLAGTHGGTVQRTCRIPAGRPLVFPLVNLQGDAAGCATFMAAAEGKAVLDGRPVEPERLDEADVTVAGVGTVHACGLWVRLAPLPAGPHTLTIRGSSGTFRTGVDYRLVVESVPQA</sequence>
<evidence type="ECO:0008006" key="4">
    <source>
        <dbReference type="Google" id="ProtNLM"/>
    </source>
</evidence>
<evidence type="ECO:0000256" key="1">
    <source>
        <dbReference type="SAM" id="SignalP"/>
    </source>
</evidence>
<accession>A0A1I0LAB0</accession>
<dbReference type="EMBL" id="FOHX01000014">
    <property type="protein sequence ID" value="SEU37069.1"/>
    <property type="molecule type" value="Genomic_DNA"/>
</dbReference>
<proteinExistence type="predicted"/>
<name>A0A1I0LAB0_9ACTN</name>
<evidence type="ECO:0000313" key="2">
    <source>
        <dbReference type="EMBL" id="SEU37069.1"/>
    </source>
</evidence>
<feature type="signal peptide" evidence="1">
    <location>
        <begin position="1"/>
        <end position="20"/>
    </location>
</feature>
<dbReference type="RefSeq" id="WP_245775219.1">
    <property type="nucleotide sequence ID" value="NZ_FOHX01000014.1"/>
</dbReference>
<dbReference type="AlphaFoldDB" id="A0A1I0LAB0"/>
<dbReference type="Proteomes" id="UP000199361">
    <property type="component" value="Unassembled WGS sequence"/>
</dbReference>
<organism evidence="2 3">
    <name type="scientific">Nonomuraea wenchangensis</name>
    <dbReference type="NCBI Taxonomy" id="568860"/>
    <lineage>
        <taxon>Bacteria</taxon>
        <taxon>Bacillati</taxon>
        <taxon>Actinomycetota</taxon>
        <taxon>Actinomycetes</taxon>
        <taxon>Streptosporangiales</taxon>
        <taxon>Streptosporangiaceae</taxon>
        <taxon>Nonomuraea</taxon>
    </lineage>
</organism>
<dbReference type="STRING" id="568860.SAMN05421811_11485"/>
<protein>
    <recommendedName>
        <fullName evidence="4">Lipoprotein</fullName>
    </recommendedName>
</protein>
<gene>
    <name evidence="2" type="ORF">SAMN05421811_11485</name>
</gene>
<keyword evidence="1" id="KW-0732">Signal</keyword>
<reference evidence="2 3" key="1">
    <citation type="submission" date="2016-10" db="EMBL/GenBank/DDBJ databases">
        <authorList>
            <person name="de Groot N.N."/>
        </authorList>
    </citation>
    <scope>NUCLEOTIDE SEQUENCE [LARGE SCALE GENOMIC DNA]</scope>
    <source>
        <strain evidence="2 3">CGMCC 4.5598</strain>
    </source>
</reference>